<dbReference type="Proteomes" id="UP000821845">
    <property type="component" value="Chromosome 5"/>
</dbReference>
<gene>
    <name evidence="1" type="ORF">HPB50_003788</name>
</gene>
<comment type="caution">
    <text evidence="1">The sequence shown here is derived from an EMBL/GenBank/DDBJ whole genome shotgun (WGS) entry which is preliminary data.</text>
</comment>
<keyword evidence="2" id="KW-1185">Reference proteome</keyword>
<protein>
    <submittedName>
        <fullName evidence="1">Uncharacterized protein</fullName>
    </submittedName>
</protein>
<sequence length="97" mass="10431">MYAHTIDVPKGQGISRRKFGRSARVKYGNRLTDGGETRTHTVTAGQSYRFSFREPLPSHHFRAAGELVIAASRNGALTSGHVGIGPCAISSGDTVKF</sequence>
<proteinExistence type="predicted"/>
<evidence type="ECO:0000313" key="2">
    <source>
        <dbReference type="Proteomes" id="UP000821845"/>
    </source>
</evidence>
<reference evidence="1" key="1">
    <citation type="submission" date="2020-05" db="EMBL/GenBank/DDBJ databases">
        <title>Large-scale comparative analyses of tick genomes elucidate their genetic diversity and vector capacities.</title>
        <authorList>
            <person name="Jia N."/>
            <person name="Wang J."/>
            <person name="Shi W."/>
            <person name="Du L."/>
            <person name="Sun Y."/>
            <person name="Zhan W."/>
            <person name="Jiang J."/>
            <person name="Wang Q."/>
            <person name="Zhang B."/>
            <person name="Ji P."/>
            <person name="Sakyi L.B."/>
            <person name="Cui X."/>
            <person name="Yuan T."/>
            <person name="Jiang B."/>
            <person name="Yang W."/>
            <person name="Lam T.T.-Y."/>
            <person name="Chang Q."/>
            <person name="Ding S."/>
            <person name="Wang X."/>
            <person name="Zhu J."/>
            <person name="Ruan X."/>
            <person name="Zhao L."/>
            <person name="Wei J."/>
            <person name="Que T."/>
            <person name="Du C."/>
            <person name="Cheng J."/>
            <person name="Dai P."/>
            <person name="Han X."/>
            <person name="Huang E."/>
            <person name="Gao Y."/>
            <person name="Liu J."/>
            <person name="Shao H."/>
            <person name="Ye R."/>
            <person name="Li L."/>
            <person name="Wei W."/>
            <person name="Wang X."/>
            <person name="Wang C."/>
            <person name="Yang T."/>
            <person name="Huo Q."/>
            <person name="Li W."/>
            <person name="Guo W."/>
            <person name="Chen H."/>
            <person name="Zhou L."/>
            <person name="Ni X."/>
            <person name="Tian J."/>
            <person name="Zhou Y."/>
            <person name="Sheng Y."/>
            <person name="Liu T."/>
            <person name="Pan Y."/>
            <person name="Xia L."/>
            <person name="Li J."/>
            <person name="Zhao F."/>
            <person name="Cao W."/>
        </authorList>
    </citation>
    <scope>NUCLEOTIDE SEQUENCE</scope>
    <source>
        <strain evidence="1">Hyas-2018</strain>
    </source>
</reference>
<accession>A0ACB7S914</accession>
<dbReference type="EMBL" id="CM023485">
    <property type="protein sequence ID" value="KAH6929647.1"/>
    <property type="molecule type" value="Genomic_DNA"/>
</dbReference>
<name>A0ACB7S914_HYAAI</name>
<organism evidence="1 2">
    <name type="scientific">Hyalomma asiaticum</name>
    <name type="common">Tick</name>
    <dbReference type="NCBI Taxonomy" id="266040"/>
    <lineage>
        <taxon>Eukaryota</taxon>
        <taxon>Metazoa</taxon>
        <taxon>Ecdysozoa</taxon>
        <taxon>Arthropoda</taxon>
        <taxon>Chelicerata</taxon>
        <taxon>Arachnida</taxon>
        <taxon>Acari</taxon>
        <taxon>Parasitiformes</taxon>
        <taxon>Ixodida</taxon>
        <taxon>Ixodoidea</taxon>
        <taxon>Ixodidae</taxon>
        <taxon>Hyalomminae</taxon>
        <taxon>Hyalomma</taxon>
    </lineage>
</organism>
<evidence type="ECO:0000313" key="1">
    <source>
        <dbReference type="EMBL" id="KAH6929647.1"/>
    </source>
</evidence>